<protein>
    <submittedName>
        <fullName evidence="9">LTA synthase family protein</fullName>
    </submittedName>
</protein>
<comment type="caution">
    <text evidence="9">The sequence shown here is derived from an EMBL/GenBank/DDBJ whole genome shotgun (WGS) entry which is preliminary data.</text>
</comment>
<dbReference type="SUPFAM" id="SSF53649">
    <property type="entry name" value="Alkaline phosphatase-like"/>
    <property type="match status" value="1"/>
</dbReference>
<evidence type="ECO:0000256" key="3">
    <source>
        <dbReference type="ARBA" id="ARBA00022475"/>
    </source>
</evidence>
<evidence type="ECO:0000256" key="2">
    <source>
        <dbReference type="ARBA" id="ARBA00004936"/>
    </source>
</evidence>
<dbReference type="InterPro" id="IPR000917">
    <property type="entry name" value="Sulfatase_N"/>
</dbReference>
<dbReference type="InterPro" id="IPR050448">
    <property type="entry name" value="OpgB/LTA_synthase_biosynth"/>
</dbReference>
<comment type="pathway">
    <text evidence="2">Cell wall biogenesis; lipoteichoic acid biosynthesis.</text>
</comment>
<keyword evidence="10" id="KW-1185">Reference proteome</keyword>
<gene>
    <name evidence="9" type="ORF">H8S17_04850</name>
</gene>
<keyword evidence="4 7" id="KW-0812">Transmembrane</keyword>
<dbReference type="InterPro" id="IPR017850">
    <property type="entry name" value="Alkaline_phosphatase_core_sf"/>
</dbReference>
<feature type="transmembrane region" description="Helical" evidence="7">
    <location>
        <begin position="72"/>
        <end position="95"/>
    </location>
</feature>
<dbReference type="Gene3D" id="3.40.720.10">
    <property type="entry name" value="Alkaline Phosphatase, subunit A"/>
    <property type="match status" value="1"/>
</dbReference>
<dbReference type="Pfam" id="PF00884">
    <property type="entry name" value="Sulfatase"/>
    <property type="match status" value="1"/>
</dbReference>
<dbReference type="AlphaFoldDB" id="A0A923LNH2"/>
<comment type="subcellular location">
    <subcellularLocation>
        <location evidence="1">Cell membrane</location>
        <topology evidence="1">Multi-pass membrane protein</topology>
    </subcellularLocation>
</comment>
<dbReference type="PANTHER" id="PTHR47371:SF3">
    <property type="entry name" value="PHOSPHOGLYCEROL TRANSFERASE I"/>
    <property type="match status" value="1"/>
</dbReference>
<keyword evidence="6 7" id="KW-0472">Membrane</keyword>
<dbReference type="PANTHER" id="PTHR47371">
    <property type="entry name" value="LIPOTEICHOIC ACID SYNTHASE"/>
    <property type="match status" value="1"/>
</dbReference>
<keyword evidence="5 7" id="KW-1133">Transmembrane helix</keyword>
<feature type="transmembrane region" description="Helical" evidence="7">
    <location>
        <begin position="142"/>
        <end position="165"/>
    </location>
</feature>
<organism evidence="9 10">
    <name type="scientific">Roseburia zhanii</name>
    <dbReference type="NCBI Taxonomy" id="2763064"/>
    <lineage>
        <taxon>Bacteria</taxon>
        <taxon>Bacillati</taxon>
        <taxon>Bacillota</taxon>
        <taxon>Clostridia</taxon>
        <taxon>Lachnospirales</taxon>
        <taxon>Lachnospiraceae</taxon>
        <taxon>Roseburia</taxon>
    </lineage>
</organism>
<evidence type="ECO:0000313" key="9">
    <source>
        <dbReference type="EMBL" id="MBC5713547.1"/>
    </source>
</evidence>
<dbReference type="GO" id="GO:0005886">
    <property type="term" value="C:plasma membrane"/>
    <property type="evidence" value="ECO:0007669"/>
    <property type="project" value="UniProtKB-SubCell"/>
</dbReference>
<evidence type="ECO:0000256" key="7">
    <source>
        <dbReference type="SAM" id="Phobius"/>
    </source>
</evidence>
<evidence type="ECO:0000256" key="5">
    <source>
        <dbReference type="ARBA" id="ARBA00022989"/>
    </source>
</evidence>
<feature type="transmembrane region" description="Helical" evidence="7">
    <location>
        <begin position="40"/>
        <end position="60"/>
    </location>
</feature>
<feature type="transmembrane region" description="Helical" evidence="7">
    <location>
        <begin position="7"/>
        <end position="25"/>
    </location>
</feature>
<proteinExistence type="predicted"/>
<dbReference type="Proteomes" id="UP000606720">
    <property type="component" value="Unassembled WGS sequence"/>
</dbReference>
<accession>A0A923LNH2</accession>
<keyword evidence="3" id="KW-1003">Cell membrane</keyword>
<evidence type="ECO:0000256" key="1">
    <source>
        <dbReference type="ARBA" id="ARBA00004651"/>
    </source>
</evidence>
<dbReference type="CDD" id="cd16015">
    <property type="entry name" value="LTA_synthase"/>
    <property type="match status" value="1"/>
</dbReference>
<evidence type="ECO:0000256" key="4">
    <source>
        <dbReference type="ARBA" id="ARBA00022692"/>
    </source>
</evidence>
<evidence type="ECO:0000313" key="10">
    <source>
        <dbReference type="Proteomes" id="UP000606720"/>
    </source>
</evidence>
<name>A0A923LNH2_9FIRM</name>
<dbReference type="EMBL" id="JACOPH010000002">
    <property type="protein sequence ID" value="MBC5713547.1"/>
    <property type="molecule type" value="Genomic_DNA"/>
</dbReference>
<sequence length="585" mass="67023">MMDRKQKIIAGIVGMTVCPIMYFYLLEAYTHNGFTEVRPWSQFFNIILFELVAWILFFLFRSAKWALRTEGIVAMTAGLANAYVYSFRSLPLVPWDIYSVKTAMSVADNYDFMPSVRYVVVVLGFVAIISAVRFFDLRLEKLKWYAGLAAAVVICIILSGVTYVLQQEDFQNRHRMYNKLFTPVYMWQVNGFALTMVMELPYISVDKPDGYDKKAAEEQLMAYQKKAKENDAQTKNKQDPNIIVIMDEAFSDLAILGDFQTNKDYMPYFHSMQGADNTISGYLNVSVCGGNTANTEFEFLTGNTMAFLPQGSVPYQQYVKHNIEALPSYLTGLGYETYGMHPYYASGWDRDTVYPLLGFEHTAFIEDYTDREYIRKYVSDRSCVEKIKETFEQKKTGKPMFLFNVTMQNHGSYSDAYDNFIPDIAVEGASSESLSAYLSLIAKTDQALEELITYFKNVNEPTMIVFFGDHQPNDVVAEPVLRLNGKSSRNLSEEDTKLRYQVPYLIWANYEIDTKTEEDTSANYLGMKVLEAAGITLPAYQEFLKDFEKGYPILSAVRTEAASSPEISKNEYRQLQYYELFDKGN</sequence>
<feature type="domain" description="Sulfatase N-terminal" evidence="8">
    <location>
        <begin position="240"/>
        <end position="535"/>
    </location>
</feature>
<feature type="transmembrane region" description="Helical" evidence="7">
    <location>
        <begin position="115"/>
        <end position="135"/>
    </location>
</feature>
<evidence type="ECO:0000256" key="6">
    <source>
        <dbReference type="ARBA" id="ARBA00023136"/>
    </source>
</evidence>
<evidence type="ECO:0000259" key="8">
    <source>
        <dbReference type="Pfam" id="PF00884"/>
    </source>
</evidence>
<reference evidence="9" key="1">
    <citation type="submission" date="2020-08" db="EMBL/GenBank/DDBJ databases">
        <title>Genome public.</title>
        <authorList>
            <person name="Liu C."/>
            <person name="Sun Q."/>
        </authorList>
    </citation>
    <scope>NUCLEOTIDE SEQUENCE</scope>
    <source>
        <strain evidence="9">BX1005</strain>
    </source>
</reference>